<dbReference type="GO" id="GO:0004129">
    <property type="term" value="F:cytochrome-c oxidase activity"/>
    <property type="evidence" value="ECO:0007669"/>
    <property type="project" value="UniProtKB-EC"/>
</dbReference>
<dbReference type="GO" id="GO:0045277">
    <property type="term" value="C:respiratory chain complex IV"/>
    <property type="evidence" value="ECO:0007669"/>
    <property type="project" value="InterPro"/>
</dbReference>
<comment type="catalytic activity">
    <reaction evidence="9">
        <text>4 Fe(II)-[cytochrome c] + O2 + 8 H(+)(in) = 4 Fe(III)-[cytochrome c] + 2 H2O + 4 H(+)(out)</text>
        <dbReference type="Rhea" id="RHEA:11436"/>
        <dbReference type="Rhea" id="RHEA-COMP:10350"/>
        <dbReference type="Rhea" id="RHEA-COMP:14399"/>
        <dbReference type="ChEBI" id="CHEBI:15377"/>
        <dbReference type="ChEBI" id="CHEBI:15378"/>
        <dbReference type="ChEBI" id="CHEBI:15379"/>
        <dbReference type="ChEBI" id="CHEBI:29033"/>
        <dbReference type="ChEBI" id="CHEBI:29034"/>
        <dbReference type="EC" id="7.1.1.9"/>
    </reaction>
</comment>
<dbReference type="PROSITE" id="PS50855">
    <property type="entry name" value="COX1"/>
    <property type="match status" value="1"/>
</dbReference>
<dbReference type="GO" id="GO:0015990">
    <property type="term" value="P:electron transport coupled proton transport"/>
    <property type="evidence" value="ECO:0007669"/>
    <property type="project" value="TreeGrafter"/>
</dbReference>
<dbReference type="EC" id="7.1.1.9" evidence="9"/>
<name>C9V3L1_9BIVA</name>
<keyword evidence="9" id="KW-0813">Transport</keyword>
<dbReference type="Pfam" id="PF00115">
    <property type="entry name" value="COX1"/>
    <property type="match status" value="1"/>
</dbReference>
<accession>C9V3L1</accession>
<dbReference type="InterPro" id="IPR033944">
    <property type="entry name" value="Cyt_c_oxase_su1_dom"/>
</dbReference>
<dbReference type="CTD" id="4512"/>
<feature type="transmembrane region" description="Helical" evidence="10">
    <location>
        <begin position="450"/>
        <end position="473"/>
    </location>
</feature>
<geneLocation type="mitochondrion" evidence="12"/>
<dbReference type="InterPro" id="IPR023615">
    <property type="entry name" value="Cyt_c_Oxase_su1_BS"/>
</dbReference>
<dbReference type="GO" id="GO:0005743">
    <property type="term" value="C:mitochondrial inner membrane"/>
    <property type="evidence" value="ECO:0007669"/>
    <property type="project" value="UniProtKB-SubCell"/>
</dbReference>
<dbReference type="AlphaFoldDB" id="C9V3L1"/>
<keyword evidence="9" id="KW-0349">Heme</keyword>
<evidence type="ECO:0000256" key="5">
    <source>
        <dbReference type="ARBA" id="ARBA00015947"/>
    </source>
</evidence>
<keyword evidence="8 9" id="KW-0472">Membrane</keyword>
<feature type="transmembrane region" description="Helical" evidence="10">
    <location>
        <begin position="190"/>
        <end position="211"/>
    </location>
</feature>
<evidence type="ECO:0000256" key="8">
    <source>
        <dbReference type="ARBA" id="ARBA00023136"/>
    </source>
</evidence>
<comment type="subcellular location">
    <subcellularLocation>
        <location evidence="2">Membrane</location>
        <topology evidence="2">Multi-pass membrane protein</topology>
    </subcellularLocation>
    <subcellularLocation>
        <location evidence="9">Mitochondrion inner membrane</location>
        <topology evidence="9">Multi-pass membrane protein</topology>
    </subcellularLocation>
</comment>
<keyword evidence="9 12" id="KW-0496">Mitochondrion</keyword>
<dbReference type="Gene3D" id="1.20.210.10">
    <property type="entry name" value="Cytochrome c oxidase-like, subunit I domain"/>
    <property type="match status" value="1"/>
</dbReference>
<dbReference type="GeneID" id="8457712"/>
<feature type="transmembrane region" description="Helical" evidence="10">
    <location>
        <begin position="338"/>
        <end position="359"/>
    </location>
</feature>
<dbReference type="InterPro" id="IPR023616">
    <property type="entry name" value="Cyt_c_oxase-like_su1_dom"/>
</dbReference>
<feature type="transmembrane region" description="Helical" evidence="10">
    <location>
        <begin position="379"/>
        <end position="400"/>
    </location>
</feature>
<evidence type="ECO:0000259" key="11">
    <source>
        <dbReference type="PROSITE" id="PS50855"/>
    </source>
</evidence>
<evidence type="ECO:0000256" key="6">
    <source>
        <dbReference type="ARBA" id="ARBA00022692"/>
    </source>
</evidence>
<keyword evidence="9" id="KW-0679">Respiratory chain</keyword>
<evidence type="ECO:0000313" key="12">
    <source>
        <dbReference type="EMBL" id="ABJ55666.1"/>
    </source>
</evidence>
<feature type="transmembrane region" description="Helical" evidence="10">
    <location>
        <begin position="57"/>
        <end position="83"/>
    </location>
</feature>
<dbReference type="UniPathway" id="UPA00705"/>
<dbReference type="PRINTS" id="PR01165">
    <property type="entry name" value="CYCOXIDASEI"/>
</dbReference>
<dbReference type="PROSITE" id="PS00077">
    <property type="entry name" value="COX1_CUB"/>
    <property type="match status" value="1"/>
</dbReference>
<dbReference type="SUPFAM" id="SSF81442">
    <property type="entry name" value="Cytochrome c oxidase subunit I-like"/>
    <property type="match status" value="1"/>
</dbReference>
<feature type="transmembrane region" description="Helical" evidence="10">
    <location>
        <begin position="303"/>
        <end position="326"/>
    </location>
</feature>
<keyword evidence="9" id="KW-0999">Mitochondrion inner membrane</keyword>
<evidence type="ECO:0000256" key="4">
    <source>
        <dbReference type="ARBA" id="ARBA00009578"/>
    </source>
</evidence>
<comment type="similarity">
    <text evidence="4 9">Belongs to the heme-copper respiratory oxidase family.</text>
</comment>
<comment type="cofactor">
    <cofactor evidence="1">
        <name>heme</name>
        <dbReference type="ChEBI" id="CHEBI:30413"/>
    </cofactor>
</comment>
<dbReference type="PANTHER" id="PTHR10422">
    <property type="entry name" value="CYTOCHROME C OXIDASE SUBUNIT 1"/>
    <property type="match status" value="1"/>
</dbReference>
<evidence type="ECO:0000256" key="3">
    <source>
        <dbReference type="ARBA" id="ARBA00004673"/>
    </source>
</evidence>
<protein>
    <recommendedName>
        <fullName evidence="5 9">Cytochrome c oxidase subunit 1</fullName>
        <ecNumber evidence="9">7.1.1.9</ecNumber>
    </recommendedName>
</protein>
<feature type="transmembrane region" description="Helical" evidence="10">
    <location>
        <begin position="16"/>
        <end position="37"/>
    </location>
</feature>
<evidence type="ECO:0000256" key="2">
    <source>
        <dbReference type="ARBA" id="ARBA00004141"/>
    </source>
</evidence>
<dbReference type="InterPro" id="IPR036927">
    <property type="entry name" value="Cyt_c_oxase-like_su1_sf"/>
</dbReference>
<dbReference type="EMBL" id="EF043341">
    <property type="protein sequence ID" value="ABJ55666.1"/>
    <property type="molecule type" value="Genomic_DNA"/>
</dbReference>
<dbReference type="InterPro" id="IPR000883">
    <property type="entry name" value="Cyt_C_Oxase_1"/>
</dbReference>
<dbReference type="CDD" id="cd01663">
    <property type="entry name" value="Cyt_c_Oxidase_I"/>
    <property type="match status" value="1"/>
</dbReference>
<evidence type="ECO:0000256" key="1">
    <source>
        <dbReference type="ARBA" id="ARBA00001971"/>
    </source>
</evidence>
<keyword evidence="6 9" id="KW-0812">Transmembrane</keyword>
<evidence type="ECO:0000256" key="9">
    <source>
        <dbReference type="RuleBase" id="RU000369"/>
    </source>
</evidence>
<organism evidence="12">
    <name type="scientific">Loripes lacteus</name>
    <dbReference type="NCBI Taxonomy" id="406538"/>
    <lineage>
        <taxon>Eukaryota</taxon>
        <taxon>Metazoa</taxon>
        <taxon>Spiralia</taxon>
        <taxon>Lophotrochozoa</taxon>
        <taxon>Mollusca</taxon>
        <taxon>Bivalvia</taxon>
        <taxon>Autobranchia</taxon>
        <taxon>Heteroconchia</taxon>
        <taxon>Euheterodonta</taxon>
        <taxon>Imparidentia</taxon>
        <taxon>Lucinida</taxon>
        <taxon>Lucinoidea</taxon>
        <taxon>Lucinidae</taxon>
        <taxon>Loripes</taxon>
    </lineage>
</organism>
<dbReference type="PANTHER" id="PTHR10422:SF18">
    <property type="entry name" value="CYTOCHROME C OXIDASE SUBUNIT 1"/>
    <property type="match status" value="1"/>
</dbReference>
<keyword evidence="7 10" id="KW-1133">Transmembrane helix</keyword>
<keyword evidence="9" id="KW-0408">Iron</keyword>
<feature type="domain" description="Cytochrome oxidase subunit I profile" evidence="11">
    <location>
        <begin position="1"/>
        <end position="513"/>
    </location>
</feature>
<feature type="transmembrane region" description="Helical" evidence="10">
    <location>
        <begin position="268"/>
        <end position="291"/>
    </location>
</feature>
<keyword evidence="9" id="KW-0479">Metal-binding</keyword>
<comment type="function">
    <text evidence="9">Component of the cytochrome c oxidase, the last enzyme in the mitochondrial electron transport chain which drives oxidative phosphorylation. The respiratory chain contains 3 multisubunit complexes succinate dehydrogenase (complex II, CII), ubiquinol-cytochrome c oxidoreductase (cytochrome b-c1 complex, complex III, CIII) and cytochrome c oxidase (complex IV, CIV), that cooperate to transfer electrons derived from NADH and succinate to molecular oxygen, creating an electrochemical gradient over the inner membrane that drives transmembrane transport and the ATP synthase. Cytochrome c oxidase is the component of the respiratory chain that catalyzes the reduction of oxygen to water. Electrons originating from reduced cytochrome c in the intermembrane space (IMS) are transferred via the dinuclear copper A center (CU(A)) of subunit 2 and heme A of subunit 1 to the active site in subunit 1, a binuclear center (BNC) formed by heme A3 and copper B (CU(B)). The BNC reduces molecular oxygen to 2 water molecules using 4 electrons from cytochrome c in the IMS and 4 protons from the mitochondrial matrix.</text>
</comment>
<feature type="transmembrane region" description="Helical" evidence="10">
    <location>
        <begin position="243"/>
        <end position="261"/>
    </location>
</feature>
<gene>
    <name evidence="12" type="primary">COX1</name>
</gene>
<keyword evidence="9" id="KW-0249">Electron transport</keyword>
<keyword evidence="9" id="KW-0186">Copper</keyword>
<feature type="transmembrane region" description="Helical" evidence="10">
    <location>
        <begin position="412"/>
        <end position="430"/>
    </location>
</feature>
<evidence type="ECO:0000256" key="10">
    <source>
        <dbReference type="SAM" id="Phobius"/>
    </source>
</evidence>
<reference evidence="12" key="1">
    <citation type="submission" date="2006-10" db="EMBL/GenBank/DDBJ databases">
        <title>The complete sequences and gene organization of the mitochondrial genomes of the heterodont bivalves Loripes lacteus and Lucinella divaricata.</title>
        <authorList>
            <person name="Dreyer H."/>
            <person name="Steiner G."/>
            <person name="Satler M."/>
        </authorList>
    </citation>
    <scope>NUCLEOTIDE SEQUENCE</scope>
</reference>
<evidence type="ECO:0000256" key="7">
    <source>
        <dbReference type="ARBA" id="ARBA00022989"/>
    </source>
</evidence>
<dbReference type="GO" id="GO:0006123">
    <property type="term" value="P:mitochondrial electron transport, cytochrome c to oxygen"/>
    <property type="evidence" value="ECO:0007669"/>
    <property type="project" value="TreeGrafter"/>
</dbReference>
<proteinExistence type="inferred from homology"/>
<dbReference type="RefSeq" id="YP_003208141.1">
    <property type="nucleotide sequence ID" value="NC_013271.1"/>
</dbReference>
<sequence length="518" mass="57502">MLISRWLMSSNHKDIGTLYLIFGVWAGVVGTGLSVLIRMELARPGENLMGRQTYNMVVTIHAFIMIFFLVMPMLIGGFGNWLVPLMITAPDMAFPRLNNLSFWLLPWSLVLMLLSMVVGEGSGCGWTLYPPLSAIMQHSGPAVDMTIFSLHLAGLSSILGAINFYSTIYNMRPDGISLGRLGLFPWSIKVTAVLLILAVPVLAGALTMLLLDRHFNTTFFDPVGGGDPVLFEHLFWFFGHPEVYILILPAFGLISHIVASVSGKRNVFGYAGMVHAMMGIGFLGFIVWGHHMFTAGMNVSTKAYFSAVTMIIAVPTGVKVFSWLATLCGGFYEDSPSLYWAVGFICLFTFGGLTGVVLASASLDTLLHDTYYTVAHFHYVLSMGAVFALFSAFHQWYPLFTGLGMNPVWSKAQFFGMFLGVNMTFFPQHFLGLSGMPRRYIDYADTFIPWHVLSSVGSLVSLVSILVFILILVESLGSQRALISPYYQSASREWKWHLYPAAYHGMSENSYIFLWGRK</sequence>
<dbReference type="GO" id="GO:0046872">
    <property type="term" value="F:metal ion binding"/>
    <property type="evidence" value="ECO:0007669"/>
    <property type="project" value="UniProtKB-KW"/>
</dbReference>
<feature type="transmembrane region" description="Helical" evidence="10">
    <location>
        <begin position="148"/>
        <end position="169"/>
    </location>
</feature>
<comment type="pathway">
    <text evidence="3 9">Energy metabolism; oxidative phosphorylation.</text>
</comment>
<dbReference type="GO" id="GO:0020037">
    <property type="term" value="F:heme binding"/>
    <property type="evidence" value="ECO:0007669"/>
    <property type="project" value="InterPro"/>
</dbReference>